<sequence>MNTPKPHITDLSSHIFWDTDINSLDFESDAKLITHRVLEYGVLSDWQLIKKFYGLPKIKEIAVSLRTLDDVTLAFLCTIFHLQKTDFRCYRLRQSTGNSWTY</sequence>
<dbReference type="AlphaFoldDB" id="A0A2S1QXE6"/>
<protein>
    <recommendedName>
        <fullName evidence="1">DUF6922 domain-containing protein</fullName>
    </recommendedName>
</protein>
<dbReference type="RefSeq" id="WP_108777760.1">
    <property type="nucleotide sequence ID" value="NZ_CP029186.1"/>
</dbReference>
<proteinExistence type="predicted"/>
<evidence type="ECO:0000313" key="2">
    <source>
        <dbReference type="EMBL" id="AWH85055.1"/>
    </source>
</evidence>
<evidence type="ECO:0000313" key="3">
    <source>
        <dbReference type="Proteomes" id="UP000244929"/>
    </source>
</evidence>
<reference evidence="2 3" key="1">
    <citation type="submission" date="2018-04" db="EMBL/GenBank/DDBJ databases">
        <title>Genome sequencing of Flavobacterium sp. HYN0059.</title>
        <authorList>
            <person name="Yi H."/>
            <person name="Baek C."/>
        </authorList>
    </citation>
    <scope>NUCLEOTIDE SEQUENCE [LARGE SCALE GENOMIC DNA]</scope>
    <source>
        <strain evidence="2 3">HYN0059</strain>
    </source>
</reference>
<dbReference type="EMBL" id="CP029186">
    <property type="protein sequence ID" value="AWH85055.1"/>
    <property type="molecule type" value="Genomic_DNA"/>
</dbReference>
<keyword evidence="3" id="KW-1185">Reference proteome</keyword>
<dbReference type="InterPro" id="IPR053830">
    <property type="entry name" value="DUF6922"/>
</dbReference>
<name>A0A2S1QXE6_9FLAO</name>
<feature type="domain" description="DUF6922" evidence="1">
    <location>
        <begin position="11"/>
        <end position="61"/>
    </location>
</feature>
<dbReference type="Pfam" id="PF21956">
    <property type="entry name" value="DUF6922"/>
    <property type="match status" value="1"/>
</dbReference>
<dbReference type="OrthoDB" id="1364214at2"/>
<dbReference type="Proteomes" id="UP000244929">
    <property type="component" value="Chromosome"/>
</dbReference>
<dbReference type="KEGG" id="falb:HYN59_07905"/>
<gene>
    <name evidence="2" type="ORF">HYN59_07905</name>
</gene>
<organism evidence="2 3">
    <name type="scientific">Flavobacterium album</name>
    <dbReference type="NCBI Taxonomy" id="2175091"/>
    <lineage>
        <taxon>Bacteria</taxon>
        <taxon>Pseudomonadati</taxon>
        <taxon>Bacteroidota</taxon>
        <taxon>Flavobacteriia</taxon>
        <taxon>Flavobacteriales</taxon>
        <taxon>Flavobacteriaceae</taxon>
        <taxon>Flavobacterium</taxon>
    </lineage>
</organism>
<evidence type="ECO:0000259" key="1">
    <source>
        <dbReference type="Pfam" id="PF21956"/>
    </source>
</evidence>
<accession>A0A2S1QXE6</accession>